<dbReference type="Proteomes" id="UP000324800">
    <property type="component" value="Unassembled WGS sequence"/>
</dbReference>
<dbReference type="EMBL" id="SNRW01021218">
    <property type="protein sequence ID" value="KAA6364790.1"/>
    <property type="molecule type" value="Genomic_DNA"/>
</dbReference>
<gene>
    <name evidence="1" type="ORF">EZS28_039683</name>
</gene>
<sequence>MVNIILEDMDASKVMSDELQNLIPLQLNPESLGNYKFNNTIAMQRIIKYNTDLDHVPAQTITQQLYARDGAKGLSATNEAERSRIEPIFSSDLEFRAKLRQKVQNELRNSYSGLPSAQLA</sequence>
<protein>
    <submittedName>
        <fullName evidence="1">Uncharacterized protein</fullName>
    </submittedName>
</protein>
<evidence type="ECO:0000313" key="1">
    <source>
        <dbReference type="EMBL" id="KAA6364790.1"/>
    </source>
</evidence>
<accession>A0A5J4U3U5</accession>
<reference evidence="1 2" key="1">
    <citation type="submission" date="2019-03" db="EMBL/GenBank/DDBJ databases">
        <title>Single cell metagenomics reveals metabolic interactions within the superorganism composed of flagellate Streblomastix strix and complex community of Bacteroidetes bacteria on its surface.</title>
        <authorList>
            <person name="Treitli S.C."/>
            <person name="Kolisko M."/>
            <person name="Husnik F."/>
            <person name="Keeling P."/>
            <person name="Hampl V."/>
        </authorList>
    </citation>
    <scope>NUCLEOTIDE SEQUENCE [LARGE SCALE GENOMIC DNA]</scope>
    <source>
        <strain evidence="1">ST1C</strain>
    </source>
</reference>
<organism evidence="1 2">
    <name type="scientific">Streblomastix strix</name>
    <dbReference type="NCBI Taxonomy" id="222440"/>
    <lineage>
        <taxon>Eukaryota</taxon>
        <taxon>Metamonada</taxon>
        <taxon>Preaxostyla</taxon>
        <taxon>Oxymonadida</taxon>
        <taxon>Streblomastigidae</taxon>
        <taxon>Streblomastix</taxon>
    </lineage>
</organism>
<name>A0A5J4U3U5_9EUKA</name>
<comment type="caution">
    <text evidence="1">The sequence shown here is derived from an EMBL/GenBank/DDBJ whole genome shotgun (WGS) entry which is preliminary data.</text>
</comment>
<dbReference type="AlphaFoldDB" id="A0A5J4U3U5"/>
<evidence type="ECO:0000313" key="2">
    <source>
        <dbReference type="Proteomes" id="UP000324800"/>
    </source>
</evidence>
<proteinExistence type="predicted"/>